<dbReference type="Proteomes" id="UP000782843">
    <property type="component" value="Unassembled WGS sequence"/>
</dbReference>
<accession>A0A955L3F2</accession>
<reference evidence="1" key="1">
    <citation type="submission" date="2020-04" db="EMBL/GenBank/DDBJ databases">
        <authorList>
            <person name="Zhang T."/>
        </authorList>
    </citation>
    <scope>NUCLEOTIDE SEQUENCE</scope>
    <source>
        <strain evidence="1">HKST-UBA10</strain>
    </source>
</reference>
<dbReference type="AlphaFoldDB" id="A0A955L3F2"/>
<gene>
    <name evidence="1" type="ORF">KC660_02080</name>
</gene>
<comment type="caution">
    <text evidence="1">The sequence shown here is derived from an EMBL/GenBank/DDBJ whole genome shotgun (WGS) entry which is preliminary data.</text>
</comment>
<sequence>VSWTDKWIEHTVEDISTLKQQLPSRERVFTPTNINRAIVLGAIGVMIITAKVGLTHVGQELSPGINHFKRDLANPTWQKDQYVKFFLSVGGGVFSSILSNRNKVKKASIAEYAGDFAKYFLATDILLTIGHKNLYDLSSLNGAVGGLALIMESFKATRDRTDFKRRRDHALSSVFEVGVDSYTTLQFPPYILVLLAGLGITILREGARDTFTIHKG</sequence>
<proteinExistence type="predicted"/>
<protein>
    <submittedName>
        <fullName evidence="1">Uncharacterized protein</fullName>
    </submittedName>
</protein>
<evidence type="ECO:0000313" key="1">
    <source>
        <dbReference type="EMBL" id="MCA9382175.1"/>
    </source>
</evidence>
<organism evidence="1 2">
    <name type="scientific">Candidatus Dojkabacteria bacterium</name>
    <dbReference type="NCBI Taxonomy" id="2099670"/>
    <lineage>
        <taxon>Bacteria</taxon>
        <taxon>Candidatus Dojkabacteria</taxon>
    </lineage>
</organism>
<reference evidence="1" key="2">
    <citation type="journal article" date="2021" name="Microbiome">
        <title>Successional dynamics and alternative stable states in a saline activated sludge microbial community over 9 years.</title>
        <authorList>
            <person name="Wang Y."/>
            <person name="Ye J."/>
            <person name="Ju F."/>
            <person name="Liu L."/>
            <person name="Boyd J.A."/>
            <person name="Deng Y."/>
            <person name="Parks D.H."/>
            <person name="Jiang X."/>
            <person name="Yin X."/>
            <person name="Woodcroft B.J."/>
            <person name="Tyson G.W."/>
            <person name="Hugenholtz P."/>
            <person name="Polz M.F."/>
            <person name="Zhang T."/>
        </authorList>
    </citation>
    <scope>NUCLEOTIDE SEQUENCE</scope>
    <source>
        <strain evidence="1">HKST-UBA10</strain>
    </source>
</reference>
<name>A0A955L3F2_9BACT</name>
<dbReference type="EMBL" id="JAGQLG010000075">
    <property type="protein sequence ID" value="MCA9382175.1"/>
    <property type="molecule type" value="Genomic_DNA"/>
</dbReference>
<feature type="non-terminal residue" evidence="1">
    <location>
        <position position="1"/>
    </location>
</feature>
<evidence type="ECO:0000313" key="2">
    <source>
        <dbReference type="Proteomes" id="UP000782843"/>
    </source>
</evidence>